<evidence type="ECO:0008006" key="4">
    <source>
        <dbReference type="Google" id="ProtNLM"/>
    </source>
</evidence>
<keyword evidence="1" id="KW-0732">Signal</keyword>
<evidence type="ECO:0000256" key="1">
    <source>
        <dbReference type="SAM" id="SignalP"/>
    </source>
</evidence>
<sequence length="72" mass="7881">MKNISLLGFIALFLCVATLSSEMTMVEGRMCTAVASGSDCHLCEHYCRKAYGKVAAFKCDLDENCICTYPCV</sequence>
<comment type="caution">
    <text evidence="2">The sequence shown here is derived from an EMBL/GenBank/DDBJ whole genome shotgun (WGS) entry which is preliminary data.</text>
</comment>
<feature type="chain" id="PRO_5042908904" description="Defensin-like protein" evidence="1">
    <location>
        <begin position="21"/>
        <end position="72"/>
    </location>
</feature>
<proteinExistence type="predicted"/>
<evidence type="ECO:0000313" key="2">
    <source>
        <dbReference type="EMBL" id="KAK4765637.1"/>
    </source>
</evidence>
<dbReference type="EMBL" id="JAXQNO010000023">
    <property type="protein sequence ID" value="KAK4765637.1"/>
    <property type="molecule type" value="Genomic_DNA"/>
</dbReference>
<organism evidence="2 3">
    <name type="scientific">Trapa natans</name>
    <name type="common">Water chestnut</name>
    <dbReference type="NCBI Taxonomy" id="22666"/>
    <lineage>
        <taxon>Eukaryota</taxon>
        <taxon>Viridiplantae</taxon>
        <taxon>Streptophyta</taxon>
        <taxon>Embryophyta</taxon>
        <taxon>Tracheophyta</taxon>
        <taxon>Spermatophyta</taxon>
        <taxon>Magnoliopsida</taxon>
        <taxon>eudicotyledons</taxon>
        <taxon>Gunneridae</taxon>
        <taxon>Pentapetalae</taxon>
        <taxon>rosids</taxon>
        <taxon>malvids</taxon>
        <taxon>Myrtales</taxon>
        <taxon>Lythraceae</taxon>
        <taxon>Trapa</taxon>
    </lineage>
</organism>
<accession>A0AAN7KM96</accession>
<keyword evidence="3" id="KW-1185">Reference proteome</keyword>
<protein>
    <recommendedName>
        <fullName evidence="4">Defensin-like protein</fullName>
    </recommendedName>
</protein>
<evidence type="ECO:0000313" key="3">
    <source>
        <dbReference type="Proteomes" id="UP001346149"/>
    </source>
</evidence>
<name>A0AAN7KM96_TRANT</name>
<dbReference type="AlphaFoldDB" id="A0AAN7KM96"/>
<dbReference type="Proteomes" id="UP001346149">
    <property type="component" value="Unassembled WGS sequence"/>
</dbReference>
<reference evidence="2 3" key="1">
    <citation type="journal article" date="2023" name="Hortic Res">
        <title>Pangenome of water caltrop reveals structural variations and asymmetric subgenome divergence after allopolyploidization.</title>
        <authorList>
            <person name="Zhang X."/>
            <person name="Chen Y."/>
            <person name="Wang L."/>
            <person name="Yuan Y."/>
            <person name="Fang M."/>
            <person name="Shi L."/>
            <person name="Lu R."/>
            <person name="Comes H.P."/>
            <person name="Ma Y."/>
            <person name="Chen Y."/>
            <person name="Huang G."/>
            <person name="Zhou Y."/>
            <person name="Zheng Z."/>
            <person name="Qiu Y."/>
        </authorList>
    </citation>
    <scope>NUCLEOTIDE SEQUENCE [LARGE SCALE GENOMIC DNA]</scope>
    <source>
        <strain evidence="2">F231</strain>
    </source>
</reference>
<gene>
    <name evidence="2" type="ORF">SAY86_026727</name>
</gene>
<feature type="signal peptide" evidence="1">
    <location>
        <begin position="1"/>
        <end position="20"/>
    </location>
</feature>